<dbReference type="SMART" id="SM00355">
    <property type="entry name" value="ZnF_C2H2"/>
    <property type="match status" value="2"/>
</dbReference>
<dbReference type="PANTHER" id="PTHR38166">
    <property type="entry name" value="C2H2-TYPE DOMAIN-CONTAINING PROTEIN-RELATED"/>
    <property type="match status" value="1"/>
</dbReference>
<feature type="region of interest" description="Disordered" evidence="1">
    <location>
        <begin position="391"/>
        <end position="510"/>
    </location>
</feature>
<protein>
    <recommendedName>
        <fullName evidence="2">C2H2-type domain-containing protein</fullName>
    </recommendedName>
</protein>
<feature type="region of interest" description="Disordered" evidence="1">
    <location>
        <begin position="830"/>
        <end position="881"/>
    </location>
</feature>
<evidence type="ECO:0000256" key="1">
    <source>
        <dbReference type="SAM" id="MobiDB-lite"/>
    </source>
</evidence>
<feature type="region of interest" description="Disordered" evidence="1">
    <location>
        <begin position="531"/>
        <end position="611"/>
    </location>
</feature>
<proteinExistence type="predicted"/>
<sequence length="949" mass="104603">MTDQPGDEVISYTSPWTGPITGGEHSVGKEPEDAAKVGDADYVVSSSTARGNAFSRFKQKYGGIPKSKSEPQHVMVPMHSAPFGMPVGFDTEHVQVWKGFQQVDRLDEPMSKTSPTPPGRYESVNSMMSGTTYASLEYNPLEHNVFELPDVPYNQSSSKNTDEGPLFRAYFSDAHSVLQTTSQIRQLIVSLNPYLRDSNAYLTDRIAYHYATQVYKLEWQHPFLGITGPLESSFFHPFICTWKSCRSIKAFRSLTDLTIHMDAVHKRQLIPKMRLLHPPHHKLLMCNFCDSTYADFNFLDTHVATHMVEIGPAFLDNMWRNFEADPGASLGIWQQRPAELDSSPEPPQAKSNPPPKEQFPYGSLFPRVGIEGSVPKARPQRAKTPHQELFSLITPPPVPEAPKVVSPPRTKTPHQDSFSPITPMDSIPESPKVVSPLRARTPHHHLVSPTTPKEPVPISPKIASPKKEKVPDVVLSPPAKLKDTVPEVSASVSPNPPETPPPPKPSFKQIGMAMVEVKMVLSTNATRTTVVGSYESDSNESEASSEGSEARDAEQGAGSSTGVGQGWMGAPASGQQAPWAGPSTPGGQSVGEGGDGGRRGRKRRKGDDPAFVMGSRPRFACPYRVFEPDALNCLERGPKNPLGGCEDISRLKQHLGRRHKRSRRCNRCWKAFESDAKARTHESLAGCDRMSLSDFERFMDTAYESITERFATPMSDLDGWWFIFRVLIPGMQDLDLQSLKRDYSPYYGHQAPAIMLPAMNFPVSLLDTVPSQNTSAPLDVFSNLPDQMNLGVDANAATSTFVSQHFSVPVFQVPDPSNPENIPEITISAGLGSFSGASSEQPNPWTPPRPLTPATTTAPSSSRSASRSMTGSASQTQLERNHMRLKTQYKQVENENAKLREDKYANRGDLERAEAVLEEVLGSTDLSQDAFDNLSQVSEILMAMKRRLG</sequence>
<evidence type="ECO:0000259" key="2">
    <source>
        <dbReference type="PROSITE" id="PS00028"/>
    </source>
</evidence>
<evidence type="ECO:0000313" key="4">
    <source>
        <dbReference type="Proteomes" id="UP000287972"/>
    </source>
</evidence>
<feature type="compositionally biased region" description="Pro residues" evidence="1">
    <location>
        <begin position="494"/>
        <end position="505"/>
    </location>
</feature>
<feature type="compositionally biased region" description="Pro residues" evidence="1">
    <location>
        <begin position="344"/>
        <end position="357"/>
    </location>
</feature>
<feature type="compositionally biased region" description="Low complexity" evidence="1">
    <location>
        <begin position="830"/>
        <end position="839"/>
    </location>
</feature>
<dbReference type="AlphaFoldDB" id="A0A428SNA0"/>
<dbReference type="PROSITE" id="PS00028">
    <property type="entry name" value="ZINC_FINGER_C2H2_1"/>
    <property type="match status" value="1"/>
</dbReference>
<feature type="region of interest" description="Disordered" evidence="1">
    <location>
        <begin position="337"/>
        <end position="364"/>
    </location>
</feature>
<evidence type="ECO:0000313" key="3">
    <source>
        <dbReference type="EMBL" id="RSL91191.1"/>
    </source>
</evidence>
<dbReference type="PANTHER" id="PTHR38166:SF1">
    <property type="entry name" value="C2H2-TYPE DOMAIN-CONTAINING PROTEIN"/>
    <property type="match status" value="1"/>
</dbReference>
<name>A0A428SNA0_9HYPO</name>
<dbReference type="Proteomes" id="UP000287972">
    <property type="component" value="Unassembled WGS sequence"/>
</dbReference>
<feature type="domain" description="C2H2-type" evidence="2">
    <location>
        <begin position="286"/>
        <end position="306"/>
    </location>
</feature>
<comment type="caution">
    <text evidence="3">The sequence shown here is derived from an EMBL/GenBank/DDBJ whole genome shotgun (WGS) entry which is preliminary data.</text>
</comment>
<feature type="compositionally biased region" description="Low complexity" evidence="1">
    <location>
        <begin position="852"/>
        <end position="874"/>
    </location>
</feature>
<organism evidence="3 4">
    <name type="scientific">Fusarium floridanum</name>
    <dbReference type="NCBI Taxonomy" id="1325733"/>
    <lineage>
        <taxon>Eukaryota</taxon>
        <taxon>Fungi</taxon>
        <taxon>Dikarya</taxon>
        <taxon>Ascomycota</taxon>
        <taxon>Pezizomycotina</taxon>
        <taxon>Sordariomycetes</taxon>
        <taxon>Hypocreomycetidae</taxon>
        <taxon>Hypocreales</taxon>
        <taxon>Nectriaceae</taxon>
        <taxon>Fusarium</taxon>
        <taxon>Fusarium solani species complex</taxon>
    </lineage>
</organism>
<reference evidence="3 4" key="1">
    <citation type="submission" date="2017-06" db="EMBL/GenBank/DDBJ databases">
        <title>Comparative genomic analysis of Ambrosia Fusariam Clade fungi.</title>
        <authorList>
            <person name="Stajich J.E."/>
            <person name="Carrillo J."/>
            <person name="Kijimoto T."/>
            <person name="Eskalen A."/>
            <person name="O'Donnell K."/>
            <person name="Kasson M."/>
        </authorList>
    </citation>
    <scope>NUCLEOTIDE SEQUENCE [LARGE SCALE GENOMIC DNA]</scope>
    <source>
        <strain evidence="3 4">NRRL62606</strain>
    </source>
</reference>
<dbReference type="EMBL" id="NKCL01000004">
    <property type="protein sequence ID" value="RSL91191.1"/>
    <property type="molecule type" value="Genomic_DNA"/>
</dbReference>
<keyword evidence="4" id="KW-1185">Reference proteome</keyword>
<accession>A0A428SNA0</accession>
<gene>
    <name evidence="3" type="ORF">CEP51_000431</name>
</gene>
<feature type="region of interest" description="Disordered" evidence="1">
    <location>
        <begin position="1"/>
        <end position="31"/>
    </location>
</feature>
<dbReference type="InterPro" id="IPR013087">
    <property type="entry name" value="Znf_C2H2_type"/>
</dbReference>